<dbReference type="PANTHER" id="PTHR48041">
    <property type="entry name" value="ABC TRANSPORTER G FAMILY MEMBER 28"/>
    <property type="match status" value="1"/>
</dbReference>
<evidence type="ECO:0000256" key="5">
    <source>
        <dbReference type="ARBA" id="ARBA00022840"/>
    </source>
</evidence>
<dbReference type="STRING" id="112509.F2DP21"/>
<dbReference type="EnsemblPlants" id="HORVU.MOREX.r3.3HG0225760.1">
    <property type="protein sequence ID" value="HORVU.MOREX.r3.3HG0225760.1.CDS1"/>
    <property type="gene ID" value="HORVU.MOREX.r3.3HG0225760"/>
</dbReference>
<dbReference type="PROSITE" id="PS00211">
    <property type="entry name" value="ABC_TRANSPORTER_1"/>
    <property type="match status" value="1"/>
</dbReference>
<protein>
    <recommendedName>
        <fullName evidence="9">ABC transporter G family member 5</fullName>
    </recommendedName>
    <alternativeName>
        <fullName evidence="10">White-brown complex homolog protein 5</fullName>
    </alternativeName>
</protein>
<evidence type="ECO:0000256" key="8">
    <source>
        <dbReference type="ARBA" id="ARBA00057315"/>
    </source>
</evidence>
<evidence type="ECO:0000256" key="4">
    <source>
        <dbReference type="ARBA" id="ARBA00022741"/>
    </source>
</evidence>
<keyword evidence="7 11" id="KW-0472">Membrane</keyword>
<dbReference type="eggNOG" id="KOG0061">
    <property type="taxonomic scope" value="Eukaryota"/>
</dbReference>
<evidence type="ECO:0000259" key="12">
    <source>
        <dbReference type="PROSITE" id="PS50893"/>
    </source>
</evidence>
<evidence type="ECO:0000313" key="15">
    <source>
        <dbReference type="Proteomes" id="UP000011116"/>
    </source>
</evidence>
<dbReference type="RefSeq" id="XP_044974562.1">
    <property type="nucleotide sequence ID" value="XM_045118627.1"/>
</dbReference>
<dbReference type="Gene3D" id="3.40.50.300">
    <property type="entry name" value="P-loop containing nucleotide triphosphate hydrolases"/>
    <property type="match status" value="1"/>
</dbReference>
<dbReference type="InterPro" id="IPR003593">
    <property type="entry name" value="AAA+_ATPase"/>
</dbReference>
<dbReference type="GO" id="GO:0005524">
    <property type="term" value="F:ATP binding"/>
    <property type="evidence" value="ECO:0007669"/>
    <property type="project" value="UniProtKB-KW"/>
</dbReference>
<organism evidence="13">
    <name type="scientific">Hordeum vulgare subsp. vulgare</name>
    <name type="common">Domesticated barley</name>
    <dbReference type="NCBI Taxonomy" id="112509"/>
    <lineage>
        <taxon>Eukaryota</taxon>
        <taxon>Viridiplantae</taxon>
        <taxon>Streptophyta</taxon>
        <taxon>Embryophyta</taxon>
        <taxon>Tracheophyta</taxon>
        <taxon>Spermatophyta</taxon>
        <taxon>Magnoliopsida</taxon>
        <taxon>Liliopsida</taxon>
        <taxon>Poales</taxon>
        <taxon>Poaceae</taxon>
        <taxon>BOP clade</taxon>
        <taxon>Pooideae</taxon>
        <taxon>Triticodae</taxon>
        <taxon>Triticeae</taxon>
        <taxon>Hordeinae</taxon>
        <taxon>Hordeum</taxon>
    </lineage>
</organism>
<dbReference type="GeneID" id="123442551"/>
<dbReference type="GO" id="GO:0055085">
    <property type="term" value="P:transmembrane transport"/>
    <property type="evidence" value="ECO:0000318"/>
    <property type="project" value="GO_Central"/>
</dbReference>
<dbReference type="EMBL" id="AK365639">
    <property type="protein sequence ID" value="BAJ96842.1"/>
    <property type="molecule type" value="mRNA"/>
</dbReference>
<dbReference type="OrthoDB" id="66620at2759"/>
<keyword evidence="4" id="KW-0547">Nucleotide-binding</keyword>
<feature type="transmembrane region" description="Helical" evidence="11">
    <location>
        <begin position="456"/>
        <end position="485"/>
    </location>
</feature>
<dbReference type="Pfam" id="PF00005">
    <property type="entry name" value="ABC_tran"/>
    <property type="match status" value="1"/>
</dbReference>
<feature type="transmembrane region" description="Helical" evidence="11">
    <location>
        <begin position="521"/>
        <end position="542"/>
    </location>
</feature>
<evidence type="ECO:0000256" key="1">
    <source>
        <dbReference type="ARBA" id="ARBA00004141"/>
    </source>
</evidence>
<dbReference type="SUPFAM" id="SSF52540">
    <property type="entry name" value="P-loop containing nucleoside triphosphate hydrolases"/>
    <property type="match status" value="1"/>
</dbReference>
<dbReference type="GO" id="GO:0016020">
    <property type="term" value="C:membrane"/>
    <property type="evidence" value="ECO:0000318"/>
    <property type="project" value="GO_Central"/>
</dbReference>
<dbReference type="SMART" id="SM00382">
    <property type="entry name" value="AAA"/>
    <property type="match status" value="1"/>
</dbReference>
<feature type="transmembrane region" description="Helical" evidence="11">
    <location>
        <begin position="602"/>
        <end position="624"/>
    </location>
</feature>
<dbReference type="PaxDb" id="4513-MLOC_37867.1"/>
<dbReference type="Pfam" id="PF01061">
    <property type="entry name" value="ABC2_membrane"/>
    <property type="match status" value="1"/>
</dbReference>
<dbReference type="InterPro" id="IPR013525">
    <property type="entry name" value="ABC2_TM"/>
</dbReference>
<dbReference type="InterPro" id="IPR027417">
    <property type="entry name" value="P-loop_NTPase"/>
</dbReference>
<keyword evidence="6 11" id="KW-1133">Transmembrane helix</keyword>
<dbReference type="FunFam" id="3.40.50.300:FF:000530">
    <property type="entry name" value="ABC transporter G family member 6"/>
    <property type="match status" value="1"/>
</dbReference>
<dbReference type="Gramene" id="HORVU.MOREX.r2.3HG0187360.1">
    <property type="protein sequence ID" value="HORVU.MOREX.r2.3HG0187360.1.CDS.1"/>
    <property type="gene ID" value="HORVU.MOREX.r2.3HG0187360"/>
</dbReference>
<keyword evidence="3 11" id="KW-0812">Transmembrane</keyword>
<evidence type="ECO:0000313" key="13">
    <source>
        <dbReference type="EMBL" id="BAJ96842.1"/>
    </source>
</evidence>
<dbReference type="AlphaFoldDB" id="F2DP21"/>
<dbReference type="InterPro" id="IPR043926">
    <property type="entry name" value="ABCG_dom"/>
</dbReference>
<evidence type="ECO:0000256" key="9">
    <source>
        <dbReference type="ARBA" id="ARBA00068969"/>
    </source>
</evidence>
<comment type="subcellular location">
    <subcellularLocation>
        <location evidence="1">Membrane</location>
        <topology evidence="1">Multi-pass membrane protein</topology>
    </subcellularLocation>
</comment>
<feature type="transmembrane region" description="Helical" evidence="11">
    <location>
        <begin position="492"/>
        <end position="515"/>
    </location>
</feature>
<feature type="transmembrane region" description="Helical" evidence="11">
    <location>
        <begin position="382"/>
        <end position="403"/>
    </location>
</feature>
<evidence type="ECO:0000256" key="6">
    <source>
        <dbReference type="ARBA" id="ARBA00022989"/>
    </source>
</evidence>
<feature type="domain" description="ABC transporter" evidence="12">
    <location>
        <begin position="24"/>
        <end position="277"/>
    </location>
</feature>
<proteinExistence type="evidence at transcript level"/>
<evidence type="ECO:0000256" key="7">
    <source>
        <dbReference type="ARBA" id="ARBA00023136"/>
    </source>
</evidence>
<dbReference type="OMA" id="FECGEMA"/>
<reference evidence="14" key="3">
    <citation type="submission" date="2020-10" db="EMBL/GenBank/DDBJ databases">
        <authorList>
            <person name="Scholz U."/>
            <person name="Mascher M."/>
            <person name="Fiebig A."/>
        </authorList>
    </citation>
    <scope>NUCLEOTIDE SEQUENCE [LARGE SCALE GENOMIC DNA]</scope>
    <source>
        <strain evidence="14">cv. Morex</strain>
    </source>
</reference>
<reference evidence="14" key="4">
    <citation type="submission" date="2022-01" db="UniProtKB">
        <authorList>
            <consortium name="EnsemblPlants"/>
        </authorList>
    </citation>
    <scope>IDENTIFICATION</scope>
    <source>
        <strain evidence="14">subsp. vulgare</strain>
    </source>
</reference>
<evidence type="ECO:0000313" key="14">
    <source>
        <dbReference type="EnsemblPlants" id="HORVU.MOREX.r3.3HG0225760.1.CDS1"/>
    </source>
</evidence>
<dbReference type="InterPro" id="IPR003439">
    <property type="entry name" value="ABC_transporter-like_ATP-bd"/>
</dbReference>
<keyword evidence="2" id="KW-0813">Transport</keyword>
<dbReference type="InterPro" id="IPR017871">
    <property type="entry name" value="ABC_transporter-like_CS"/>
</dbReference>
<accession>F2DP21</accession>
<dbReference type="InterPro" id="IPR050352">
    <property type="entry name" value="ABCG_transporters"/>
</dbReference>
<dbReference type="KEGG" id="hvg:123442551"/>
<dbReference type="GO" id="GO:0140359">
    <property type="term" value="F:ABC-type transporter activity"/>
    <property type="evidence" value="ECO:0007669"/>
    <property type="project" value="InterPro"/>
</dbReference>
<name>F2DP21_HORVV</name>
<evidence type="ECO:0000256" key="10">
    <source>
        <dbReference type="ARBA" id="ARBA00076780"/>
    </source>
</evidence>
<gene>
    <name evidence="14" type="primary">LOC123442551</name>
</gene>
<dbReference type="PANTHER" id="PTHR48041:SF110">
    <property type="entry name" value="ABC TRANSPORTER DOMAIN-CONTAINING PROTEIN"/>
    <property type="match status" value="1"/>
</dbReference>
<evidence type="ECO:0000256" key="11">
    <source>
        <dbReference type="SAM" id="Phobius"/>
    </source>
</evidence>
<reference evidence="15" key="2">
    <citation type="journal article" date="2012" name="Nature">
        <title>A physical, genetic and functional sequence assembly of the barley genome.</title>
        <authorList>
            <consortium name="The International Barley Genome Sequencing Consortium"/>
            <person name="Mayer K.F."/>
            <person name="Waugh R."/>
            <person name="Brown J.W."/>
            <person name="Schulman A."/>
            <person name="Langridge P."/>
            <person name="Platzer M."/>
            <person name="Fincher G.B."/>
            <person name="Muehlbauer G.J."/>
            <person name="Sato K."/>
            <person name="Close T.J."/>
            <person name="Wise R.P."/>
            <person name="Stein N."/>
        </authorList>
    </citation>
    <scope>NUCLEOTIDE SEQUENCE [LARGE SCALE GENOMIC DNA]</scope>
    <source>
        <strain evidence="15">cv. Morex</strain>
    </source>
</reference>
<dbReference type="Proteomes" id="UP000011116">
    <property type="component" value="Chromosome 3H"/>
</dbReference>
<dbReference type="GO" id="GO:0042626">
    <property type="term" value="F:ATPase-coupled transmembrane transporter activity"/>
    <property type="evidence" value="ECO:0000318"/>
    <property type="project" value="GO_Central"/>
</dbReference>
<dbReference type="Gramene" id="HORVU.MOREX.r3.3HG0225760.1">
    <property type="protein sequence ID" value="HORVU.MOREX.r3.3HG0225760.1.CDS1"/>
    <property type="gene ID" value="HORVU.MOREX.r3.3HG0225760"/>
</dbReference>
<feature type="transmembrane region" description="Helical" evidence="11">
    <location>
        <begin position="415"/>
        <end position="436"/>
    </location>
</feature>
<keyword evidence="5" id="KW-0067">ATP-binding</keyword>
<keyword evidence="15" id="KW-1185">Reference proteome</keyword>
<dbReference type="PROSITE" id="PS50893">
    <property type="entry name" value="ABC_TRANSPORTER_2"/>
    <property type="match status" value="1"/>
</dbReference>
<feature type="transmembrane region" description="Helical" evidence="11">
    <location>
        <begin position="636"/>
        <end position="662"/>
    </location>
</feature>
<evidence type="ECO:0000256" key="2">
    <source>
        <dbReference type="ARBA" id="ARBA00022448"/>
    </source>
</evidence>
<sequence length="668" mass="71944">MATSGHMVVGVGGPDEPEPVPYVLSFTDLCYSVSSNSRRGRNQIANTDSKALLDGISGEARDGELFAVMGASGAGKSTLLDALAGRITRGSLRGGVTLNGEPLGGGRLRAISAYVMQDDLLYPMLTVRETLLFAAEFRLPRALSAARKRDRVDALIRQLGLSGAADTVVGDETHRGVSGGERRRVSIGADIIHDPILLFLDEPTSGLDSTSAFMVVQVLRDIARSGSVVVMTIHQPSARILGILGRLLLLSRGRTVYSGTPAGLKPFFSELGTPIPDNENPAEFALDTIRDLERQPDGTAKLADFNASWHGHVDTTSKKVSRTVMPLELAVSESVSRGKLGRLSGGGGGKGGMPTYANPLALEVWVLTKRSFINFRRMPELFVLRLGTLMVTGIVLATIFFHLDDTPKGVQERLGFFAMGMSTMFYVSAGTLPVFIQERHVYLRETEHNAYRRISYVLASTAVFFPPLVILCLAFAVTTFFAVGLAGGGASFGFFALTILASLWAGSGFVTFLSAVVPHVVLGYTVVVAVLAYFLLLSGFFISRDRIPSYWMWLHYMSLVKYPYQALVQNEFGDATRCFARGIQVFDGTLVGGMSEAVKMKVLGAISATLGANVTASTCLLTGADVLKQQAVTDLGKWSCLLVTAAFGVFFRALFYVVLLVGSKNKRR</sequence>
<evidence type="ECO:0000256" key="3">
    <source>
        <dbReference type="ARBA" id="ARBA00022692"/>
    </source>
</evidence>
<dbReference type="GO" id="GO:0016887">
    <property type="term" value="F:ATP hydrolysis activity"/>
    <property type="evidence" value="ECO:0007669"/>
    <property type="project" value="InterPro"/>
</dbReference>
<reference evidence="13" key="1">
    <citation type="journal article" date="2011" name="Plant Physiol.">
        <title>Comprehensive sequence analysis of 24,783 barley full-length cDNAs derived from 12 clone libraries.</title>
        <authorList>
            <person name="Matsumoto T."/>
            <person name="Tanaka T."/>
            <person name="Sakai H."/>
            <person name="Amano N."/>
            <person name="Kanamori H."/>
            <person name="Kurita K."/>
            <person name="Kikuta A."/>
            <person name="Kamiya K."/>
            <person name="Yamamoto M."/>
            <person name="Ikawa H."/>
            <person name="Fujii N."/>
            <person name="Hori K."/>
            <person name="Itoh T."/>
            <person name="Sato K."/>
        </authorList>
    </citation>
    <scope>NUCLEOTIDE SEQUENCE</scope>
</reference>
<comment type="function">
    <text evidence="8">Essential transporter for growth and development under abiotic stress. Mediates shoot branching by promoting the outgrowth of lateral shoots. Required for salt tolerance via Na/K homeostasis, at least partly by regulating SKC1/OsHKT1;5. Necessary for hypodermal suberization of roots, which contributes to formation of the apoplastic barrier.</text>
</comment>
<dbReference type="SMR" id="F2DP21"/>
<dbReference type="Pfam" id="PF19055">
    <property type="entry name" value="ABC2_membrane_7"/>
    <property type="match status" value="1"/>
</dbReference>